<accession>A0AC11BB31</accession>
<proteinExistence type="predicted"/>
<reference evidence="1" key="3">
    <citation type="submission" date="2025-09" db="UniProtKB">
        <authorList>
            <consortium name="Ensembl"/>
        </authorList>
    </citation>
    <scope>IDENTIFICATION</scope>
</reference>
<organism evidence="1">
    <name type="scientific">Ovis aries</name>
    <name type="common">Sheep</name>
    <dbReference type="NCBI Taxonomy" id="9940"/>
    <lineage>
        <taxon>Eukaryota</taxon>
        <taxon>Metazoa</taxon>
        <taxon>Chordata</taxon>
        <taxon>Craniata</taxon>
        <taxon>Vertebrata</taxon>
        <taxon>Euteleostomi</taxon>
        <taxon>Mammalia</taxon>
        <taxon>Eutheria</taxon>
        <taxon>Laurasiatheria</taxon>
        <taxon>Artiodactyla</taxon>
        <taxon>Ruminantia</taxon>
        <taxon>Pecora</taxon>
        <taxon>Bovidae</taxon>
        <taxon>Caprinae</taxon>
        <taxon>Ovis</taxon>
    </lineage>
</organism>
<name>A0AC11BB31_SHEEP</name>
<evidence type="ECO:0000313" key="1">
    <source>
        <dbReference type="Ensembl" id="ENSOARP00020009000.2"/>
    </source>
</evidence>
<sequence>RRALRCPHARTDYGELVLGSAVIIIFIILSTGSSTSQFFKPQFAHKRLRGAEDRALWRPALRGRSEQVFPARAPLRGRGGHAGQDSVNYISHNPSLNRHLGRWAVAAWGLAFQGARPSRLTPNLGLHRGVRGTPRRGASSDLGSACPSSPPLHPREPGPRVCQREDASCPPLAAGRRTQKGGGWRSQSPPGAAGEGPGGADDEGPVRRQGKVTVKYDRKELRKRLNLEEWILEQLTRLYDCQEEEIPELEIDVDELLDMESDDTRAARVKELLVDCYKPTEAFISGLLDKIRGMQKLSTPQKK</sequence>
<reference evidence="1" key="2">
    <citation type="submission" date="2025-08" db="UniProtKB">
        <authorList>
            <consortium name="Ensembl"/>
        </authorList>
    </citation>
    <scope>IDENTIFICATION</scope>
</reference>
<reference evidence="1" key="1">
    <citation type="submission" date="2020-11" db="EMBL/GenBank/DDBJ databases">
        <authorList>
            <person name="Davenport K.M."/>
            <person name="Bickhart D.M."/>
            <person name="Smith T.P.L."/>
            <person name="Murdoch B.M."/>
            <person name="Rosen B.D."/>
        </authorList>
    </citation>
    <scope>NUCLEOTIDE SEQUENCE [LARGE SCALE GENOMIC DNA]</scope>
    <source>
        <strain evidence="1">OAR_USU_Benz2616</strain>
    </source>
</reference>
<protein>
    <submittedName>
        <fullName evidence="1">Uncharacterized protein</fullName>
    </submittedName>
</protein>
<dbReference type="Ensembl" id="ENSOART00020010949.2">
    <property type="protein sequence ID" value="ENSOARP00020009000.2"/>
    <property type="gene ID" value="ENSOARG00020007097.2"/>
</dbReference>